<feature type="compositionally biased region" description="Pro residues" evidence="11">
    <location>
        <begin position="359"/>
        <end position="375"/>
    </location>
</feature>
<evidence type="ECO:0000256" key="8">
    <source>
        <dbReference type="ARBA" id="ARBA00023180"/>
    </source>
</evidence>
<feature type="compositionally biased region" description="Basic and acidic residues" evidence="11">
    <location>
        <begin position="113"/>
        <end position="130"/>
    </location>
</feature>
<dbReference type="FunFam" id="2.120.10.30:FF:000067">
    <property type="entry name" value="HHIP-like 1"/>
    <property type="match status" value="1"/>
</dbReference>
<evidence type="ECO:0000313" key="16">
    <source>
        <dbReference type="Proteomes" id="UP000008022"/>
    </source>
</evidence>
<dbReference type="Pfam" id="PF09429">
    <property type="entry name" value="Wbp11"/>
    <property type="match status" value="1"/>
</dbReference>
<feature type="compositionally biased region" description="Pro residues" evidence="11">
    <location>
        <begin position="383"/>
        <end position="392"/>
    </location>
</feature>
<evidence type="ECO:0000256" key="4">
    <source>
        <dbReference type="ARBA" id="ARBA00022729"/>
    </source>
</evidence>
<evidence type="ECO:0000256" key="10">
    <source>
        <dbReference type="ARBA" id="ARBA00061483"/>
    </source>
</evidence>
<accession>A0A0E0Q568</accession>
<dbReference type="InterPro" id="IPR019007">
    <property type="entry name" value="Wbp11/ELF5/Saf1_N"/>
</dbReference>
<dbReference type="GO" id="GO:0016491">
    <property type="term" value="F:oxidoreductase activity"/>
    <property type="evidence" value="ECO:0007669"/>
    <property type="project" value="UniProtKB-KW"/>
</dbReference>
<comment type="cofactor">
    <cofactor evidence="1">
        <name>pyrroloquinoline quinone</name>
        <dbReference type="ChEBI" id="CHEBI:58442"/>
    </cofactor>
</comment>
<evidence type="ECO:0000256" key="12">
    <source>
        <dbReference type="SAM" id="Phobius"/>
    </source>
</evidence>
<feature type="compositionally biased region" description="Pro residues" evidence="11">
    <location>
        <begin position="206"/>
        <end position="218"/>
    </location>
</feature>
<feature type="compositionally biased region" description="Pro residues" evidence="11">
    <location>
        <begin position="327"/>
        <end position="346"/>
    </location>
</feature>
<dbReference type="GO" id="GO:0005886">
    <property type="term" value="C:plasma membrane"/>
    <property type="evidence" value="ECO:0007669"/>
    <property type="project" value="UniProtKB-SubCell"/>
</dbReference>
<feature type="compositionally biased region" description="Pro residues" evidence="11">
    <location>
        <begin position="251"/>
        <end position="262"/>
    </location>
</feature>
<dbReference type="eggNOG" id="KOG4672">
    <property type="taxonomic scope" value="Eukaryota"/>
</dbReference>
<evidence type="ECO:0000259" key="14">
    <source>
        <dbReference type="Pfam" id="PF09429"/>
    </source>
</evidence>
<reference evidence="15" key="2">
    <citation type="submission" date="2015-06" db="UniProtKB">
        <authorList>
            <consortium name="EnsemblPlants"/>
        </authorList>
    </citation>
    <scope>IDENTIFICATION</scope>
</reference>
<dbReference type="SUPFAM" id="SSF50952">
    <property type="entry name" value="Soluble quinoprotein glucose dehydrogenase"/>
    <property type="match status" value="1"/>
</dbReference>
<evidence type="ECO:0000256" key="7">
    <source>
        <dbReference type="ARBA" id="ARBA00023136"/>
    </source>
</evidence>
<feature type="compositionally biased region" description="Pro residues" evidence="11">
    <location>
        <begin position="181"/>
        <end position="192"/>
    </location>
</feature>
<dbReference type="InterPro" id="IPR012938">
    <property type="entry name" value="Glc/Sorbosone_DH"/>
</dbReference>
<evidence type="ECO:0000313" key="15">
    <source>
        <dbReference type="EnsemblPlants" id="ORUFI07G05990.2"/>
    </source>
</evidence>
<evidence type="ECO:0000259" key="13">
    <source>
        <dbReference type="Pfam" id="PF07995"/>
    </source>
</evidence>
<comment type="subcellular location">
    <subcellularLocation>
        <location evidence="2">Cell membrane</location>
        <topology evidence="2">Lipid-anchor</topology>
    </subcellularLocation>
</comment>
<dbReference type="Pfam" id="PF07995">
    <property type="entry name" value="GSDH"/>
    <property type="match status" value="1"/>
</dbReference>
<feature type="compositionally biased region" description="Polar residues" evidence="11">
    <location>
        <begin position="507"/>
        <end position="516"/>
    </location>
</feature>
<protein>
    <submittedName>
        <fullName evidence="15">Uncharacterized protein</fullName>
    </submittedName>
</protein>
<dbReference type="GO" id="GO:0006396">
    <property type="term" value="P:RNA processing"/>
    <property type="evidence" value="ECO:0007669"/>
    <property type="project" value="InterPro"/>
</dbReference>
<feature type="domain" description="Glucose/Sorbosone dehydrogenase" evidence="13">
    <location>
        <begin position="794"/>
        <end position="1082"/>
    </location>
</feature>
<dbReference type="AlphaFoldDB" id="A0A0E0Q568"/>
<feature type="compositionally biased region" description="Pro residues" evidence="11">
    <location>
        <begin position="402"/>
        <end position="420"/>
    </location>
</feature>
<evidence type="ECO:0000256" key="1">
    <source>
        <dbReference type="ARBA" id="ARBA00001931"/>
    </source>
</evidence>
<dbReference type="Gene3D" id="2.120.10.30">
    <property type="entry name" value="TolB, C-terminal domain"/>
    <property type="match status" value="1"/>
</dbReference>
<keyword evidence="16" id="KW-1185">Reference proteome</keyword>
<sequence length="1243" mass="130343">MKTTKGGKVMNPTDAFRKEQRKKELKRNKKERKKVREVGILKKDPEAILEQIEKLEKMKADGALDKARKHKKRQLEDTYNLIVKKRKEYEEKMKEKGEQPIMFSHLGPPKRRPAAEEDDRAKNPKPEDSVYYHPTLNPSGAPPPGKPPMYKSSIGPRIPLPSSSAGASSSMPGTEEAGPSTLPPPPPPPPLPASSEPVDPSAASLPPLPPPSPPPPKPANISGAPGLPLPPPPPPPPGPPPREIVPGQTLLPPPPPPRPLQPSPLAGTNEFANKQTIGEGASLTDSAQAKGALPPPPPGLIRNSSEMQNANEVPGLKEDDKVTRILPLPPPQPSHLPPLPPRPPTMPSMQPDMLAPGVPRFPPPPPPPDTRPPFMAPGVNARPLPPPPPGLPPAQMQMAPFGVPPGPPPMLPPPFYPGPPIQTGDFAAFGPRPNVPQQPSYVKSAAPTVVKRPLAQHTPELTAMVPASVRVKRESALPKPKPKVQQSATTSSSALKPSVAPIRSEPRPSSSVSKPQSIDDSYMAFLEDMKELGALDDCMFNELPWQIFKFKPPVLSTISASEHLHTFSFPESTMAPSASSTGAVLLFAIAAVLLLAVRDGHCAQLCMDSTFPRTVNGSLTFCGYNGTACCNSTDDAAVQRQFAAMNISGTPCGELVKSILCARCNPYAGELFTVTTSPRTVPRLCNSTGVASRLSGGKAAAAAATDYCTTVWDTCKAVRIPGSPFQPPRGGAAAPTLTDVWQSSGDFCTALGGAPGGGGAPCFDGESAAFDASRVAPPASGMCLERLGNGSYLNMAPHPDGSNRVFLNNQAGKVFVATVPAQGSGKPLQVDAATPFLDITDEVHFDNEFGLLGLAFHPEFAKNGRFFVSYSCDKTQSASCSGRCACNSDVGCDPSKLTVDNGAQPCQFQTVIAEYTANASSGSPATILFSKADGYLYLMMGDGGSVGDPWNFAQNKKSLLGKIIRIDVNALPTGNSTAGWGNYGIPKDNPFSTDSKFAPEVFALGFKNPWRCSFDSGKPSDLYCADVGQSSYEEVDLVIKGGNYGWRVLEGTTAYLPLASPGGNTSAADIDAIPPVMGYAHSAVNNNVGSASIPGGYVYRSGTDPCLAGRYLYADLYAQSAWAGLESPPGSGAYDVTPLPFACSGRSPIPCDAAAARSTLPSLGYIFSFGEDNAGDVYLLTSKGVYRVVDPAECGYACPIKSSAPGTSPPPGSSPSGGAAAAVVPAAAATMAALLLMGALLAL</sequence>
<evidence type="ECO:0000256" key="5">
    <source>
        <dbReference type="ARBA" id="ARBA00022891"/>
    </source>
</evidence>
<feature type="compositionally biased region" description="Pro residues" evidence="11">
    <location>
        <begin position="227"/>
        <end position="243"/>
    </location>
</feature>
<dbReference type="Gramene" id="ORUFI07G05990.2">
    <property type="protein sequence ID" value="ORUFI07G05990.2"/>
    <property type="gene ID" value="ORUFI07G05990"/>
</dbReference>
<keyword evidence="7 12" id="KW-0472">Membrane</keyword>
<organism evidence="15 16">
    <name type="scientific">Oryza rufipogon</name>
    <name type="common">Brownbeard rice</name>
    <name type="synonym">Asian wild rice</name>
    <dbReference type="NCBI Taxonomy" id="4529"/>
    <lineage>
        <taxon>Eukaryota</taxon>
        <taxon>Viridiplantae</taxon>
        <taxon>Streptophyta</taxon>
        <taxon>Embryophyta</taxon>
        <taxon>Tracheophyta</taxon>
        <taxon>Spermatophyta</taxon>
        <taxon>Magnoliopsida</taxon>
        <taxon>Liliopsida</taxon>
        <taxon>Poales</taxon>
        <taxon>Poaceae</taxon>
        <taxon>BOP clade</taxon>
        <taxon>Oryzoideae</taxon>
        <taxon>Oryzeae</taxon>
        <taxon>Oryzinae</taxon>
        <taxon>Oryza</taxon>
    </lineage>
</organism>
<evidence type="ECO:0000256" key="2">
    <source>
        <dbReference type="ARBA" id="ARBA00004193"/>
    </source>
</evidence>
<keyword evidence="3" id="KW-1003">Cell membrane</keyword>
<keyword evidence="6" id="KW-0560">Oxidoreductase</keyword>
<feature type="region of interest" description="Disordered" evidence="11">
    <location>
        <begin position="472"/>
        <end position="516"/>
    </location>
</feature>
<keyword evidence="8" id="KW-0325">Glycoprotein</keyword>
<keyword evidence="5" id="KW-0634">PQQ</keyword>
<keyword evidence="9" id="KW-0449">Lipoprotein</keyword>
<name>A0A0E0Q568_ORYRU</name>
<keyword evidence="4" id="KW-0732">Signal</keyword>
<evidence type="ECO:0000256" key="11">
    <source>
        <dbReference type="SAM" id="MobiDB-lite"/>
    </source>
</evidence>
<dbReference type="EnsemblPlants" id="ORUFI07G05990.2">
    <property type="protein sequence ID" value="ORUFI07G05990.2"/>
    <property type="gene ID" value="ORUFI07G05990"/>
</dbReference>
<dbReference type="PANTHER" id="PTHR19328">
    <property type="entry name" value="HEDGEHOG-INTERACTING PROTEIN"/>
    <property type="match status" value="1"/>
</dbReference>
<dbReference type="Gramene" id="ORUFI07G05990.1">
    <property type="protein sequence ID" value="ORUFI07G05990.1"/>
    <property type="gene ID" value="ORUFI07G05990"/>
</dbReference>
<dbReference type="HOGENOM" id="CLU_268102_0_0_1"/>
<evidence type="ECO:0000256" key="6">
    <source>
        <dbReference type="ARBA" id="ARBA00023002"/>
    </source>
</evidence>
<feature type="compositionally biased region" description="Polar residues" evidence="11">
    <location>
        <begin position="302"/>
        <end position="311"/>
    </location>
</feature>
<comment type="similarity">
    <text evidence="10">Belongs to the PQQ oxidoreductase GdhB family.</text>
</comment>
<keyword evidence="12" id="KW-0812">Transmembrane</keyword>
<feature type="compositionally biased region" description="Polar residues" evidence="11">
    <location>
        <begin position="484"/>
        <end position="495"/>
    </location>
</feature>
<evidence type="ECO:0000256" key="3">
    <source>
        <dbReference type="ARBA" id="ARBA00022475"/>
    </source>
</evidence>
<reference evidence="16" key="1">
    <citation type="submission" date="2013-06" db="EMBL/GenBank/DDBJ databases">
        <authorList>
            <person name="Zhao Q."/>
        </authorList>
    </citation>
    <scope>NUCLEOTIDE SEQUENCE</scope>
    <source>
        <strain evidence="16">cv. W1943</strain>
    </source>
</reference>
<dbReference type="EnsemblPlants" id="ORUFI07G05990.1">
    <property type="protein sequence ID" value="ORUFI07G05990.1"/>
    <property type="gene ID" value="ORUFI07G05990"/>
</dbReference>
<dbReference type="PANTHER" id="PTHR19328:SF35">
    <property type="entry name" value="OS07G0193000 PROTEIN"/>
    <property type="match status" value="1"/>
</dbReference>
<keyword evidence="12" id="KW-1133">Transmembrane helix</keyword>
<feature type="transmembrane region" description="Helical" evidence="12">
    <location>
        <begin position="1219"/>
        <end position="1242"/>
    </location>
</feature>
<dbReference type="InterPro" id="IPR011042">
    <property type="entry name" value="6-blade_b-propeller_TolB-like"/>
</dbReference>
<feature type="compositionally biased region" description="Basic residues" evidence="11">
    <location>
        <begin position="23"/>
        <end position="33"/>
    </location>
</feature>
<dbReference type="OMA" id="NELPWQI"/>
<feature type="domain" description="Wbp11/ELF5/Saf1 N-terminal" evidence="14">
    <location>
        <begin position="7"/>
        <end position="83"/>
    </location>
</feature>
<dbReference type="InterPro" id="IPR011041">
    <property type="entry name" value="Quinoprot_gluc/sorb_DH_b-prop"/>
</dbReference>
<evidence type="ECO:0000256" key="9">
    <source>
        <dbReference type="ARBA" id="ARBA00023288"/>
    </source>
</evidence>
<dbReference type="Proteomes" id="UP000008022">
    <property type="component" value="Unassembled WGS sequence"/>
</dbReference>
<dbReference type="STRING" id="4529.A0A0E0Q568"/>
<proteinExistence type="inferred from homology"/>
<feature type="region of interest" description="Disordered" evidence="11">
    <location>
        <begin position="1"/>
        <end position="37"/>
    </location>
</feature>
<feature type="region of interest" description="Disordered" evidence="11">
    <location>
        <begin position="91"/>
        <end position="440"/>
    </location>
</feature>